<sequence length="106" mass="12287">MESEKKPVRNRVREKRDWERLAFAEACDVIYNALEVVPGSRLLAKSLVTYYAEQLKEPLTTDNRKSFEKTVGKALGLEFPDHKTTFKLGPRMGNKQDRFHKNLAFS</sequence>
<proteinExistence type="predicted"/>
<reference evidence="1 2" key="1">
    <citation type="journal article" date="2016" name="Nat. Commun.">
        <title>Extremotolerant tardigrade genome and improved radiotolerance of human cultured cells by tardigrade-unique protein.</title>
        <authorList>
            <person name="Hashimoto T."/>
            <person name="Horikawa D.D."/>
            <person name="Saito Y."/>
            <person name="Kuwahara H."/>
            <person name="Kozuka-Hata H."/>
            <person name="Shin-I T."/>
            <person name="Minakuchi Y."/>
            <person name="Ohishi K."/>
            <person name="Motoyama A."/>
            <person name="Aizu T."/>
            <person name="Enomoto A."/>
            <person name="Kondo K."/>
            <person name="Tanaka S."/>
            <person name="Hara Y."/>
            <person name="Koshikawa S."/>
            <person name="Sagara H."/>
            <person name="Miura T."/>
            <person name="Yokobori S."/>
            <person name="Miyagawa K."/>
            <person name="Suzuki Y."/>
            <person name="Kubo T."/>
            <person name="Oyama M."/>
            <person name="Kohara Y."/>
            <person name="Fujiyama A."/>
            <person name="Arakawa K."/>
            <person name="Katayama T."/>
            <person name="Toyoda A."/>
            <person name="Kunieda T."/>
        </authorList>
    </citation>
    <scope>NUCLEOTIDE SEQUENCE [LARGE SCALE GENOMIC DNA]</scope>
    <source>
        <strain evidence="1 2">YOKOZUNA-1</strain>
    </source>
</reference>
<comment type="caution">
    <text evidence="1">The sequence shown here is derived from an EMBL/GenBank/DDBJ whole genome shotgun (WGS) entry which is preliminary data.</text>
</comment>
<evidence type="ECO:0000313" key="1">
    <source>
        <dbReference type="EMBL" id="GAU91362.1"/>
    </source>
</evidence>
<name>A0A1D1UUE8_RAMVA</name>
<organism evidence="1 2">
    <name type="scientific">Ramazzottius varieornatus</name>
    <name type="common">Water bear</name>
    <name type="synonym">Tardigrade</name>
    <dbReference type="NCBI Taxonomy" id="947166"/>
    <lineage>
        <taxon>Eukaryota</taxon>
        <taxon>Metazoa</taxon>
        <taxon>Ecdysozoa</taxon>
        <taxon>Tardigrada</taxon>
        <taxon>Eutardigrada</taxon>
        <taxon>Parachela</taxon>
        <taxon>Hypsibioidea</taxon>
        <taxon>Ramazzottiidae</taxon>
        <taxon>Ramazzottius</taxon>
    </lineage>
</organism>
<protein>
    <submittedName>
        <fullName evidence="1">Uncharacterized protein</fullName>
    </submittedName>
</protein>
<gene>
    <name evidence="1" type="primary">RvY_03629-1</name>
    <name evidence="1" type="synonym">RvY_03629.1</name>
    <name evidence="1" type="ORF">RvY_03629</name>
</gene>
<dbReference type="AlphaFoldDB" id="A0A1D1UUE8"/>
<keyword evidence="2" id="KW-1185">Reference proteome</keyword>
<dbReference type="Proteomes" id="UP000186922">
    <property type="component" value="Unassembled WGS sequence"/>
</dbReference>
<dbReference type="EMBL" id="BDGG01000002">
    <property type="protein sequence ID" value="GAU91362.1"/>
    <property type="molecule type" value="Genomic_DNA"/>
</dbReference>
<evidence type="ECO:0000313" key="2">
    <source>
        <dbReference type="Proteomes" id="UP000186922"/>
    </source>
</evidence>
<accession>A0A1D1UUE8</accession>